<gene>
    <name evidence="5 7" type="primary">bioC</name>
    <name evidence="7" type="ORF">CLCY_1c01400</name>
</gene>
<comment type="caution">
    <text evidence="7">The sequence shown here is derived from an EMBL/GenBank/DDBJ whole genome shotgun (WGS) entry which is preliminary data.</text>
</comment>
<keyword evidence="4 5" id="KW-0093">Biotin biosynthesis</keyword>
<dbReference type="EMBL" id="LFVU01000028">
    <property type="protein sequence ID" value="KMT20906.1"/>
    <property type="molecule type" value="Genomic_DNA"/>
</dbReference>
<evidence type="ECO:0000256" key="2">
    <source>
        <dbReference type="ARBA" id="ARBA00022679"/>
    </source>
</evidence>
<dbReference type="InterPro" id="IPR041698">
    <property type="entry name" value="Methyltransf_25"/>
</dbReference>
<dbReference type="Pfam" id="PF13649">
    <property type="entry name" value="Methyltransf_25"/>
    <property type="match status" value="1"/>
</dbReference>
<dbReference type="Gene3D" id="3.40.50.150">
    <property type="entry name" value="Vaccinia Virus protein VP39"/>
    <property type="match status" value="1"/>
</dbReference>
<dbReference type="CDD" id="cd02440">
    <property type="entry name" value="AdoMet_MTases"/>
    <property type="match status" value="1"/>
</dbReference>
<evidence type="ECO:0000256" key="5">
    <source>
        <dbReference type="HAMAP-Rule" id="MF_00835"/>
    </source>
</evidence>
<comment type="catalytic activity">
    <reaction evidence="5">
        <text>malonyl-[ACP] + S-adenosyl-L-methionine = malonyl-[ACP] methyl ester + S-adenosyl-L-homocysteine</text>
        <dbReference type="Rhea" id="RHEA:17105"/>
        <dbReference type="Rhea" id="RHEA-COMP:9623"/>
        <dbReference type="Rhea" id="RHEA-COMP:9954"/>
        <dbReference type="ChEBI" id="CHEBI:57856"/>
        <dbReference type="ChEBI" id="CHEBI:59789"/>
        <dbReference type="ChEBI" id="CHEBI:78449"/>
        <dbReference type="ChEBI" id="CHEBI:78845"/>
        <dbReference type="EC" id="2.1.1.197"/>
    </reaction>
</comment>
<dbReference type="OrthoDB" id="9774345at2"/>
<proteinExistence type="inferred from homology"/>
<keyword evidence="3 5" id="KW-0949">S-adenosyl-L-methionine</keyword>
<dbReference type="InterPro" id="IPR029063">
    <property type="entry name" value="SAM-dependent_MTases_sf"/>
</dbReference>
<dbReference type="SUPFAM" id="SSF53335">
    <property type="entry name" value="S-adenosyl-L-methionine-dependent methyltransferases"/>
    <property type="match status" value="1"/>
</dbReference>
<reference evidence="7 8" key="1">
    <citation type="submission" date="2015-06" db="EMBL/GenBank/DDBJ databases">
        <title>Draft genome sequence of the purine-degrading Clostridium cylindrosporum HC-1 (DSM 605).</title>
        <authorList>
            <person name="Poehlein A."/>
            <person name="Schiel-Bengelsdorf B."/>
            <person name="Bengelsdorf F."/>
            <person name="Daniel R."/>
            <person name="Duerre P."/>
        </authorList>
    </citation>
    <scope>NUCLEOTIDE SEQUENCE [LARGE SCALE GENOMIC DNA]</scope>
    <source>
        <strain evidence="7 8">DSM 605</strain>
    </source>
</reference>
<dbReference type="Proteomes" id="UP000036756">
    <property type="component" value="Unassembled WGS sequence"/>
</dbReference>
<comment type="function">
    <text evidence="5">Converts the free carboxyl group of a malonyl-thioester to its methyl ester by transfer of a methyl group from S-adenosyl-L-methionine (SAM). It allows to synthesize pimeloyl-ACP via the fatty acid synthetic pathway.</text>
</comment>
<evidence type="ECO:0000313" key="8">
    <source>
        <dbReference type="Proteomes" id="UP000036756"/>
    </source>
</evidence>
<dbReference type="PANTHER" id="PTHR43861:SF1">
    <property type="entry name" value="TRANS-ACONITATE 2-METHYLTRANSFERASE"/>
    <property type="match status" value="1"/>
</dbReference>
<name>A0A0J8FZ58_CLOCY</name>
<dbReference type="UniPathway" id="UPA00078"/>
<comment type="pathway">
    <text evidence="5">Cofactor biosynthesis; biotin biosynthesis.</text>
</comment>
<dbReference type="GO" id="GO:0009102">
    <property type="term" value="P:biotin biosynthetic process"/>
    <property type="evidence" value="ECO:0007669"/>
    <property type="project" value="UniProtKB-UniRule"/>
</dbReference>
<dbReference type="HAMAP" id="MF_00835">
    <property type="entry name" value="BioC"/>
    <property type="match status" value="1"/>
</dbReference>
<dbReference type="NCBIfam" id="TIGR02072">
    <property type="entry name" value="BioC"/>
    <property type="match status" value="1"/>
</dbReference>
<evidence type="ECO:0000256" key="3">
    <source>
        <dbReference type="ARBA" id="ARBA00022691"/>
    </source>
</evidence>
<keyword evidence="1 5" id="KW-0489">Methyltransferase</keyword>
<dbReference type="GO" id="GO:0010340">
    <property type="term" value="F:carboxyl-O-methyltransferase activity"/>
    <property type="evidence" value="ECO:0007669"/>
    <property type="project" value="UniProtKB-UniRule"/>
</dbReference>
<dbReference type="GO" id="GO:0102130">
    <property type="term" value="F:malonyl-CoA methyltransferase activity"/>
    <property type="evidence" value="ECO:0007669"/>
    <property type="project" value="UniProtKB-EC"/>
</dbReference>
<keyword evidence="2 5" id="KW-0808">Transferase</keyword>
<accession>A0A0J8FZ58</accession>
<dbReference type="EC" id="2.1.1.197" evidence="5"/>
<evidence type="ECO:0000313" key="7">
    <source>
        <dbReference type="EMBL" id="KMT20906.1"/>
    </source>
</evidence>
<protein>
    <recommendedName>
        <fullName evidence="5">Malonyl-[acyl-carrier protein] O-methyltransferase</fullName>
        <shortName evidence="5">Malonyl-ACP O-methyltransferase</shortName>
        <ecNumber evidence="5">2.1.1.197</ecNumber>
    </recommendedName>
    <alternativeName>
        <fullName evidence="5">Biotin synthesis protein BioC</fullName>
    </alternativeName>
</protein>
<comment type="similarity">
    <text evidence="5">Belongs to the methyltransferase superfamily.</text>
</comment>
<feature type="domain" description="Methyltransferase" evidence="6">
    <location>
        <begin position="44"/>
        <end position="138"/>
    </location>
</feature>
<dbReference type="InterPro" id="IPR011814">
    <property type="entry name" value="BioC"/>
</dbReference>
<evidence type="ECO:0000256" key="4">
    <source>
        <dbReference type="ARBA" id="ARBA00022756"/>
    </source>
</evidence>
<dbReference type="RefSeq" id="WP_048571306.1">
    <property type="nucleotide sequence ID" value="NZ_LFVU01000028.1"/>
</dbReference>
<evidence type="ECO:0000259" key="6">
    <source>
        <dbReference type="Pfam" id="PF13649"/>
    </source>
</evidence>
<keyword evidence="8" id="KW-1185">Reference proteome</keyword>
<dbReference type="PANTHER" id="PTHR43861">
    <property type="entry name" value="TRANS-ACONITATE 2-METHYLTRANSFERASE-RELATED"/>
    <property type="match status" value="1"/>
</dbReference>
<sequence length="264" mass="30616">MINKERVKCRFNKSSVDYNKYAKVQVTMASRLMNMINKSDIKTILEIGCGTGNLTNMLLDKFRNVSLTVMDLSEKMLDETRKNISVRNLENIEFICHDGETCELNKKYDLIISNATFQWFNSLEESIKKYIDLLNENGQLLISTFGEDTFIELEKSGIKAARELNVEHNFKLRRSFVGIDEIENIIKNQNINYKVVDEKLKEYHKSSRDFIKSVKKIGANTCGSEGGITPPRVIKKVLEVYDRDFVENKFVYSTYHCIYISINK</sequence>
<dbReference type="AlphaFoldDB" id="A0A0J8FZ58"/>
<dbReference type="STRING" id="1121307.CLCY_1c01400"/>
<evidence type="ECO:0000256" key="1">
    <source>
        <dbReference type="ARBA" id="ARBA00022603"/>
    </source>
</evidence>
<dbReference type="GO" id="GO:0032259">
    <property type="term" value="P:methylation"/>
    <property type="evidence" value="ECO:0007669"/>
    <property type="project" value="UniProtKB-KW"/>
</dbReference>
<organism evidence="7 8">
    <name type="scientific">Clostridium cylindrosporum DSM 605</name>
    <dbReference type="NCBI Taxonomy" id="1121307"/>
    <lineage>
        <taxon>Bacteria</taxon>
        <taxon>Bacillati</taxon>
        <taxon>Bacillota</taxon>
        <taxon>Clostridia</taxon>
        <taxon>Eubacteriales</taxon>
        <taxon>Clostridiaceae</taxon>
        <taxon>Clostridium</taxon>
    </lineage>
</organism>
<dbReference type="PATRIC" id="fig|1121307.3.peg.501"/>